<evidence type="ECO:0000313" key="5">
    <source>
        <dbReference type="EMBL" id="KAK9831689.1"/>
    </source>
</evidence>
<accession>A0AAW1RDJ3</accession>
<evidence type="ECO:0000256" key="1">
    <source>
        <dbReference type="ARBA" id="ARBA00008760"/>
    </source>
</evidence>
<dbReference type="AlphaFoldDB" id="A0AAW1RDJ3"/>
<dbReference type="InterPro" id="IPR037147">
    <property type="entry name" value="Ribosomal_bL28_sf"/>
</dbReference>
<comment type="similarity">
    <text evidence="1">Belongs to the bacterial ribosomal protein bL28 family.</text>
</comment>
<evidence type="ECO:0000256" key="2">
    <source>
        <dbReference type="ARBA" id="ARBA00022980"/>
    </source>
</evidence>
<dbReference type="Pfam" id="PF00830">
    <property type="entry name" value="Ribosomal_L28"/>
    <property type="match status" value="1"/>
</dbReference>
<organism evidence="5 6">
    <name type="scientific">Apatococcus lobatus</name>
    <dbReference type="NCBI Taxonomy" id="904363"/>
    <lineage>
        <taxon>Eukaryota</taxon>
        <taxon>Viridiplantae</taxon>
        <taxon>Chlorophyta</taxon>
        <taxon>core chlorophytes</taxon>
        <taxon>Trebouxiophyceae</taxon>
        <taxon>Chlorellales</taxon>
        <taxon>Chlorellaceae</taxon>
        <taxon>Apatococcus</taxon>
    </lineage>
</organism>
<proteinExistence type="inferred from homology"/>
<dbReference type="InterPro" id="IPR026569">
    <property type="entry name" value="Ribosomal_bL28"/>
</dbReference>
<dbReference type="FunFam" id="2.30.170.40:FF:000003">
    <property type="entry name" value="54S ribosomal protein L24"/>
    <property type="match status" value="1"/>
</dbReference>
<reference evidence="5 6" key="1">
    <citation type="journal article" date="2024" name="Nat. Commun.">
        <title>Phylogenomics reveals the evolutionary origins of lichenization in chlorophyte algae.</title>
        <authorList>
            <person name="Puginier C."/>
            <person name="Libourel C."/>
            <person name="Otte J."/>
            <person name="Skaloud P."/>
            <person name="Haon M."/>
            <person name="Grisel S."/>
            <person name="Petersen M."/>
            <person name="Berrin J.G."/>
            <person name="Delaux P.M."/>
            <person name="Dal Grande F."/>
            <person name="Keller J."/>
        </authorList>
    </citation>
    <scope>NUCLEOTIDE SEQUENCE [LARGE SCALE GENOMIC DNA]</scope>
    <source>
        <strain evidence="5 6">SAG 2145</strain>
    </source>
</reference>
<gene>
    <name evidence="5" type="ORF">WJX74_006275</name>
</gene>
<dbReference type="SUPFAM" id="SSF143800">
    <property type="entry name" value="L28p-like"/>
    <property type="match status" value="1"/>
</dbReference>
<keyword evidence="6" id="KW-1185">Reference proteome</keyword>
<dbReference type="InterPro" id="IPR034704">
    <property type="entry name" value="Ribosomal_bL28/bL31-like_sf"/>
</dbReference>
<dbReference type="EMBL" id="JALJOS010000013">
    <property type="protein sequence ID" value="KAK9831689.1"/>
    <property type="molecule type" value="Genomic_DNA"/>
</dbReference>
<dbReference type="GO" id="GO:0003735">
    <property type="term" value="F:structural constituent of ribosome"/>
    <property type="evidence" value="ECO:0007669"/>
    <property type="project" value="InterPro"/>
</dbReference>
<comment type="caution">
    <text evidence="5">The sequence shown here is derived from an EMBL/GenBank/DDBJ whole genome shotgun (WGS) entry which is preliminary data.</text>
</comment>
<protein>
    <recommendedName>
        <fullName evidence="4">Large ribosomal subunit protein bL28m</fullName>
    </recommendedName>
</protein>
<keyword evidence="3" id="KW-0687">Ribonucleoprotein</keyword>
<sequence length="118" mass="13004">MGRAKRGLFAGKHIRFGNNVSEDGGNKTRRSWKPNVQRKKLYSDALQTMVSLKVTTHALRCIDKAGGLDNYILQSSPNKLQSDDSPVYFDPTGALKAGRRWLSRLGGICCGVHSCPNI</sequence>
<name>A0AAW1RDJ3_9CHLO</name>
<dbReference type="GO" id="GO:0005762">
    <property type="term" value="C:mitochondrial large ribosomal subunit"/>
    <property type="evidence" value="ECO:0007669"/>
    <property type="project" value="TreeGrafter"/>
</dbReference>
<dbReference type="PANTHER" id="PTHR13528">
    <property type="entry name" value="39S RIBOSOMAL PROTEIN L28, MITOCHONDRIAL"/>
    <property type="match status" value="1"/>
</dbReference>
<evidence type="ECO:0000256" key="3">
    <source>
        <dbReference type="ARBA" id="ARBA00023274"/>
    </source>
</evidence>
<evidence type="ECO:0000313" key="6">
    <source>
        <dbReference type="Proteomes" id="UP001438707"/>
    </source>
</evidence>
<dbReference type="Gene3D" id="2.30.170.40">
    <property type="entry name" value="Ribosomal protein L28/L24"/>
    <property type="match status" value="1"/>
</dbReference>
<evidence type="ECO:0000256" key="4">
    <source>
        <dbReference type="ARBA" id="ARBA00035269"/>
    </source>
</evidence>
<keyword evidence="2" id="KW-0689">Ribosomal protein</keyword>
<dbReference type="PANTHER" id="PTHR13528:SF2">
    <property type="entry name" value="LARGE RIBOSOMAL SUBUNIT PROTEIN BL28M"/>
    <property type="match status" value="1"/>
</dbReference>
<dbReference type="Proteomes" id="UP001438707">
    <property type="component" value="Unassembled WGS sequence"/>
</dbReference>
<dbReference type="HAMAP" id="MF_00373">
    <property type="entry name" value="Ribosomal_bL28"/>
    <property type="match status" value="1"/>
</dbReference>